<keyword evidence="1" id="KW-1133">Transmembrane helix</keyword>
<protein>
    <recommendedName>
        <fullName evidence="4">P-loop containing nucleoside triphosphate hydrolase protein</fullName>
    </recommendedName>
</protein>
<dbReference type="EMBL" id="CAVMBE010000078">
    <property type="protein sequence ID" value="CAK4033096.1"/>
    <property type="molecule type" value="Genomic_DNA"/>
</dbReference>
<dbReference type="InterPro" id="IPR027417">
    <property type="entry name" value="P-loop_NTPase"/>
</dbReference>
<keyword evidence="1" id="KW-0472">Membrane</keyword>
<dbReference type="SUPFAM" id="SSF52540">
    <property type="entry name" value="P-loop containing nucleoside triphosphate hydrolases"/>
    <property type="match status" value="1"/>
</dbReference>
<dbReference type="Gene3D" id="3.40.50.300">
    <property type="entry name" value="P-loop containing nucleotide triphosphate hydrolases"/>
    <property type="match status" value="1"/>
</dbReference>
<dbReference type="Proteomes" id="UP001296104">
    <property type="component" value="Unassembled WGS sequence"/>
</dbReference>
<keyword evidence="1" id="KW-0812">Transmembrane</keyword>
<organism evidence="2 3">
    <name type="scientific">Lecanosticta acicola</name>
    <dbReference type="NCBI Taxonomy" id="111012"/>
    <lineage>
        <taxon>Eukaryota</taxon>
        <taxon>Fungi</taxon>
        <taxon>Dikarya</taxon>
        <taxon>Ascomycota</taxon>
        <taxon>Pezizomycotina</taxon>
        <taxon>Dothideomycetes</taxon>
        <taxon>Dothideomycetidae</taxon>
        <taxon>Mycosphaerellales</taxon>
        <taxon>Mycosphaerellaceae</taxon>
        <taxon>Lecanosticta</taxon>
    </lineage>
</organism>
<sequence>MASTWISYYLACLLYPVPDPPARRQKELKIICLGLPRSGTESLNNALRILGYDDVDHGFRWWAKYPHFGKLWMRLRLALQEGRLLDPPTLRREYFDRLLYDCEATTDIPSVWFAHELMAAYPQAKVILNRRQDVKAWKASFRGSVLPMLRGWDWYVWSFFDRDLFWSLWLSRSQHGRISLGPGDFEQHAEATYVGHFERLEAVLREQGRLYLDWSVEDGWAPLCQLLDRPIPDSEFPRGNTAVEFMPKAMIAGQKRMRNAKRNAMILAVAFAALSGCSVYWLVRR</sequence>
<dbReference type="InterPro" id="IPR040632">
    <property type="entry name" value="Sulfotransfer_4"/>
</dbReference>
<accession>A0AAI9ECL4</accession>
<proteinExistence type="predicted"/>
<dbReference type="PANTHER" id="PTHR36978:SF4">
    <property type="entry name" value="P-LOOP CONTAINING NUCLEOSIDE TRIPHOSPHATE HYDROLASE PROTEIN"/>
    <property type="match status" value="1"/>
</dbReference>
<keyword evidence="3" id="KW-1185">Reference proteome</keyword>
<dbReference type="PANTHER" id="PTHR36978">
    <property type="entry name" value="P-LOOP CONTAINING NUCLEOTIDE TRIPHOSPHATE HYDROLASE"/>
    <property type="match status" value="1"/>
</dbReference>
<dbReference type="AlphaFoldDB" id="A0AAI9ECL4"/>
<evidence type="ECO:0000313" key="2">
    <source>
        <dbReference type="EMBL" id="CAK4033096.1"/>
    </source>
</evidence>
<dbReference type="Pfam" id="PF17784">
    <property type="entry name" value="Sulfotransfer_4"/>
    <property type="match status" value="1"/>
</dbReference>
<comment type="caution">
    <text evidence="2">The sequence shown here is derived from an EMBL/GenBank/DDBJ whole genome shotgun (WGS) entry which is preliminary data.</text>
</comment>
<feature type="transmembrane region" description="Helical" evidence="1">
    <location>
        <begin position="264"/>
        <end position="283"/>
    </location>
</feature>
<evidence type="ECO:0000313" key="3">
    <source>
        <dbReference type="Proteomes" id="UP001296104"/>
    </source>
</evidence>
<reference evidence="2" key="1">
    <citation type="submission" date="2023-11" db="EMBL/GenBank/DDBJ databases">
        <authorList>
            <person name="Alioto T."/>
            <person name="Alioto T."/>
            <person name="Gomez Garrido J."/>
        </authorList>
    </citation>
    <scope>NUCLEOTIDE SEQUENCE</scope>
</reference>
<evidence type="ECO:0008006" key="4">
    <source>
        <dbReference type="Google" id="ProtNLM"/>
    </source>
</evidence>
<evidence type="ECO:0000256" key="1">
    <source>
        <dbReference type="SAM" id="Phobius"/>
    </source>
</evidence>
<gene>
    <name evidence="2" type="ORF">LECACI_7A008254</name>
</gene>
<name>A0AAI9ECL4_9PEZI</name>